<dbReference type="EMBL" id="FNPZ01000001">
    <property type="protein sequence ID" value="SDY62796.1"/>
    <property type="molecule type" value="Genomic_DNA"/>
</dbReference>
<dbReference type="GO" id="GO:0006355">
    <property type="term" value="P:regulation of DNA-templated transcription"/>
    <property type="evidence" value="ECO:0007669"/>
    <property type="project" value="InterPro"/>
</dbReference>
<dbReference type="SUPFAM" id="SSF48452">
    <property type="entry name" value="TPR-like"/>
    <property type="match status" value="1"/>
</dbReference>
<proteinExistence type="predicted"/>
<feature type="domain" description="HTH luxR-type" evidence="2">
    <location>
        <begin position="776"/>
        <end position="842"/>
    </location>
</feature>
<accession>A0A1H3LEP6</accession>
<dbReference type="PROSITE" id="PS00622">
    <property type="entry name" value="HTH_LUXR_1"/>
    <property type="match status" value="1"/>
</dbReference>
<dbReference type="SUPFAM" id="SSF46894">
    <property type="entry name" value="C-terminal effector domain of the bipartite response regulators"/>
    <property type="match status" value="1"/>
</dbReference>
<sequence length="845" mass="90693">MSGRREADDSLAIAQRALESGVGVFIRGARGSGRTTLMRAVLARLDEKTRQRVRVGGAIDELDDDQAERLARAIASGSMVPLAAVTAHAPLTRPVEALWNDGSVVLIDLPERTAVDLLSIAENHLGGPLDVEAVAQFIPSRGGSDLVALLLSLDDARRDGYLERPDPGRPWRTAARAWQPSVHVHRALVSRVRRGDERSSVAETLTDVIALTPDSTQQTLAEILRSLDVEGSVELELEALEDAGTVEGRDDDGVRIRLRDGLLELLLPASLGVMRRRRLTTGIVDVLGAVPPARLRPAECVTFAKHSLALGRPLDGEVLTRAARASLRSPDIALSHRIATAAVERGGGFDAETALAAAEMQIGDTEAARARLQRIAVMAEDDLQRGEMLAGLLWHAVGHVDDVPDLLASIVRADTAWASARRGFLLFALNDLVGAAHLLRPALDVLDGEERAQAECVIAGAVMLEGRLSEAREGLDSAERILVGLGADTSRIQHARAYLCEWDGRVMDGIALIRAFKDAAGSFGQWEAQAICGWTIGGLQITAGHVPEAIAELQNAIEIMRRIGRTRSALVIHTDLATALAHQGDEAAAWAALAPALDASVSMIGLTGKVRQAEGWIHISSGRTEEAAESFRRAVEEFDATGYVTASLGMLVEAARAGNARAIVPRIDELAERVEGVYFSLLARNAHAVADLEDLEAAGWTEGSAVARQLAAEFDEIALAAAGIDMHMVAAEAFARAARIDAATGELRRAAASARLRDDQLALFGIDRLPHLSWQEESPEEPLSEREAEIARLAASGLSNRGIAERLVLSVRTVETHLQRVYKKLGIRMRSELETALQPASLRND</sequence>
<dbReference type="SUPFAM" id="SSF52540">
    <property type="entry name" value="P-loop containing nucleoside triphosphate hydrolases"/>
    <property type="match status" value="1"/>
</dbReference>
<dbReference type="SMART" id="SM00421">
    <property type="entry name" value="HTH_LUXR"/>
    <property type="match status" value="1"/>
</dbReference>
<dbReference type="InterPro" id="IPR016032">
    <property type="entry name" value="Sig_transdc_resp-reg_C-effctor"/>
</dbReference>
<organism evidence="3 4">
    <name type="scientific">Herbiconiux ginsengi</name>
    <dbReference type="NCBI Taxonomy" id="381665"/>
    <lineage>
        <taxon>Bacteria</taxon>
        <taxon>Bacillati</taxon>
        <taxon>Actinomycetota</taxon>
        <taxon>Actinomycetes</taxon>
        <taxon>Micrococcales</taxon>
        <taxon>Microbacteriaceae</taxon>
        <taxon>Herbiconiux</taxon>
    </lineage>
</organism>
<dbReference type="Gene3D" id="1.25.40.10">
    <property type="entry name" value="Tetratricopeptide repeat domain"/>
    <property type="match status" value="1"/>
</dbReference>
<dbReference type="GO" id="GO:0003677">
    <property type="term" value="F:DNA binding"/>
    <property type="evidence" value="ECO:0007669"/>
    <property type="project" value="UniProtKB-KW"/>
</dbReference>
<reference evidence="3 4" key="1">
    <citation type="submission" date="2016-10" db="EMBL/GenBank/DDBJ databases">
        <authorList>
            <person name="de Groot N.N."/>
        </authorList>
    </citation>
    <scope>NUCLEOTIDE SEQUENCE [LARGE SCALE GENOMIC DNA]</scope>
    <source>
        <strain evidence="3 4">CGMCC 4.3491</strain>
    </source>
</reference>
<dbReference type="InterPro" id="IPR039420">
    <property type="entry name" value="WalR-like"/>
</dbReference>
<keyword evidence="1" id="KW-0238">DNA-binding</keyword>
<dbReference type="CDD" id="cd06170">
    <property type="entry name" value="LuxR_C_like"/>
    <property type="match status" value="1"/>
</dbReference>
<dbReference type="RefSeq" id="WP_092549441.1">
    <property type="nucleotide sequence ID" value="NZ_FNPZ01000001.1"/>
</dbReference>
<dbReference type="Pfam" id="PF00196">
    <property type="entry name" value="GerE"/>
    <property type="match status" value="1"/>
</dbReference>
<dbReference type="AlphaFoldDB" id="A0A1H3LEP6"/>
<dbReference type="STRING" id="381665.SAMN05216554_0945"/>
<keyword evidence="4" id="KW-1185">Reference proteome</keyword>
<dbReference type="Proteomes" id="UP000198891">
    <property type="component" value="Unassembled WGS sequence"/>
</dbReference>
<evidence type="ECO:0000259" key="2">
    <source>
        <dbReference type="PROSITE" id="PS50043"/>
    </source>
</evidence>
<name>A0A1H3LEP6_9MICO</name>
<protein>
    <submittedName>
        <fullName evidence="3">Regulatory protein, luxR family</fullName>
    </submittedName>
</protein>
<dbReference type="PANTHER" id="PTHR43214">
    <property type="entry name" value="TWO-COMPONENT RESPONSE REGULATOR"/>
    <property type="match status" value="1"/>
</dbReference>
<dbReference type="InterPro" id="IPR036388">
    <property type="entry name" value="WH-like_DNA-bd_sf"/>
</dbReference>
<evidence type="ECO:0000256" key="1">
    <source>
        <dbReference type="ARBA" id="ARBA00023125"/>
    </source>
</evidence>
<dbReference type="InterPro" id="IPR011990">
    <property type="entry name" value="TPR-like_helical_dom_sf"/>
</dbReference>
<dbReference type="InterPro" id="IPR000792">
    <property type="entry name" value="Tscrpt_reg_LuxR_C"/>
</dbReference>
<dbReference type="PRINTS" id="PR00038">
    <property type="entry name" value="HTHLUXR"/>
</dbReference>
<evidence type="ECO:0000313" key="3">
    <source>
        <dbReference type="EMBL" id="SDY62796.1"/>
    </source>
</evidence>
<dbReference type="InterPro" id="IPR027417">
    <property type="entry name" value="P-loop_NTPase"/>
</dbReference>
<gene>
    <name evidence="3" type="ORF">SAMN05216554_0945</name>
</gene>
<dbReference type="Gene3D" id="1.10.10.10">
    <property type="entry name" value="Winged helix-like DNA-binding domain superfamily/Winged helix DNA-binding domain"/>
    <property type="match status" value="1"/>
</dbReference>
<dbReference type="OrthoDB" id="3197423at2"/>
<dbReference type="PROSITE" id="PS50043">
    <property type="entry name" value="HTH_LUXR_2"/>
    <property type="match status" value="1"/>
</dbReference>
<evidence type="ECO:0000313" key="4">
    <source>
        <dbReference type="Proteomes" id="UP000198891"/>
    </source>
</evidence>